<organism evidence="2 3">
    <name type="scientific">Folsomia candida</name>
    <name type="common">Springtail</name>
    <dbReference type="NCBI Taxonomy" id="158441"/>
    <lineage>
        <taxon>Eukaryota</taxon>
        <taxon>Metazoa</taxon>
        <taxon>Ecdysozoa</taxon>
        <taxon>Arthropoda</taxon>
        <taxon>Hexapoda</taxon>
        <taxon>Collembola</taxon>
        <taxon>Entomobryomorpha</taxon>
        <taxon>Isotomoidea</taxon>
        <taxon>Isotomidae</taxon>
        <taxon>Proisotominae</taxon>
        <taxon>Folsomia</taxon>
    </lineage>
</organism>
<dbReference type="Proteomes" id="UP000198287">
    <property type="component" value="Unassembled WGS sequence"/>
</dbReference>
<sequence length="140" mass="16384">MSRVPPFSALDFHSIVFSPLYKSPIEWDPKKRRIAFTPSLRATLIWTIITLGFEIFLAQVSTSYLLISQFWWPQSSKMSTFQILDHGIILFIATAQGVVMSIFWIYWDDWKFGWGQQIWLLERIEESKRGGSISALFMEN</sequence>
<evidence type="ECO:0000256" key="1">
    <source>
        <dbReference type="SAM" id="Phobius"/>
    </source>
</evidence>
<feature type="transmembrane region" description="Helical" evidence="1">
    <location>
        <begin position="88"/>
        <end position="107"/>
    </location>
</feature>
<dbReference type="AlphaFoldDB" id="A0A226DUR9"/>
<comment type="caution">
    <text evidence="2">The sequence shown here is derived from an EMBL/GenBank/DDBJ whole genome shotgun (WGS) entry which is preliminary data.</text>
</comment>
<keyword evidence="3" id="KW-1185">Reference proteome</keyword>
<keyword evidence="1" id="KW-1133">Transmembrane helix</keyword>
<dbReference type="EMBL" id="LNIX01000012">
    <property type="protein sequence ID" value="OXA47966.1"/>
    <property type="molecule type" value="Genomic_DNA"/>
</dbReference>
<keyword evidence="1" id="KW-0812">Transmembrane</keyword>
<keyword evidence="1" id="KW-0472">Membrane</keyword>
<reference evidence="2 3" key="1">
    <citation type="submission" date="2015-12" db="EMBL/GenBank/DDBJ databases">
        <title>The genome of Folsomia candida.</title>
        <authorList>
            <person name="Faddeeva A."/>
            <person name="Derks M.F."/>
            <person name="Anvar Y."/>
            <person name="Smit S."/>
            <person name="Van Straalen N."/>
            <person name="Roelofs D."/>
        </authorList>
    </citation>
    <scope>NUCLEOTIDE SEQUENCE [LARGE SCALE GENOMIC DNA]</scope>
    <source>
        <strain evidence="2 3">VU population</strain>
        <tissue evidence="2">Whole body</tissue>
    </source>
</reference>
<evidence type="ECO:0000313" key="2">
    <source>
        <dbReference type="EMBL" id="OXA47966.1"/>
    </source>
</evidence>
<protein>
    <submittedName>
        <fullName evidence="2">Uncharacterized protein</fullName>
    </submittedName>
</protein>
<name>A0A226DUR9_FOLCA</name>
<proteinExistence type="predicted"/>
<feature type="transmembrane region" description="Helical" evidence="1">
    <location>
        <begin position="44"/>
        <end position="67"/>
    </location>
</feature>
<accession>A0A226DUR9</accession>
<evidence type="ECO:0000313" key="3">
    <source>
        <dbReference type="Proteomes" id="UP000198287"/>
    </source>
</evidence>
<gene>
    <name evidence="2" type="ORF">Fcan01_16944</name>
</gene>